<evidence type="ECO:0000313" key="10">
    <source>
        <dbReference type="EMBL" id="MCK7593838.1"/>
    </source>
</evidence>
<feature type="transmembrane region" description="Helical" evidence="8">
    <location>
        <begin position="468"/>
        <end position="485"/>
    </location>
</feature>
<feature type="transmembrane region" description="Helical" evidence="8">
    <location>
        <begin position="149"/>
        <end position="169"/>
    </location>
</feature>
<evidence type="ECO:0000256" key="4">
    <source>
        <dbReference type="ARBA" id="ARBA00022519"/>
    </source>
</evidence>
<keyword evidence="2 8" id="KW-0813">Transport</keyword>
<dbReference type="InterPro" id="IPR035906">
    <property type="entry name" value="MetI-like_sf"/>
</dbReference>
<name>A0ABT0GH29_9GAMM</name>
<accession>A0ABT0GH29</accession>
<keyword evidence="4" id="KW-0997">Cell inner membrane</keyword>
<evidence type="ECO:0000256" key="7">
    <source>
        <dbReference type="ARBA" id="ARBA00023136"/>
    </source>
</evidence>
<dbReference type="SUPFAM" id="SSF161098">
    <property type="entry name" value="MetI-like"/>
    <property type="match status" value="2"/>
</dbReference>
<feature type="transmembrane region" description="Helical" evidence="8">
    <location>
        <begin position="372"/>
        <end position="393"/>
    </location>
</feature>
<keyword evidence="6 8" id="KW-1133">Transmembrane helix</keyword>
<feature type="transmembrane region" description="Helical" evidence="8">
    <location>
        <begin position="25"/>
        <end position="50"/>
    </location>
</feature>
<dbReference type="PANTHER" id="PTHR43357:SF3">
    <property type="entry name" value="FE(3+)-TRANSPORT SYSTEM PERMEASE PROTEIN FBPB 2"/>
    <property type="match status" value="1"/>
</dbReference>
<dbReference type="CDD" id="cd06261">
    <property type="entry name" value="TM_PBP2"/>
    <property type="match status" value="2"/>
</dbReference>
<feature type="domain" description="ABC transmembrane type-1" evidence="9">
    <location>
        <begin position="336"/>
        <end position="536"/>
    </location>
</feature>
<feature type="transmembrane region" description="Helical" evidence="8">
    <location>
        <begin position="339"/>
        <end position="360"/>
    </location>
</feature>
<dbReference type="Proteomes" id="UP001431449">
    <property type="component" value="Unassembled WGS sequence"/>
</dbReference>
<feature type="domain" description="ABC transmembrane type-1" evidence="9">
    <location>
        <begin position="67"/>
        <end position="266"/>
    </location>
</feature>
<feature type="transmembrane region" description="Helical" evidence="8">
    <location>
        <begin position="102"/>
        <end position="129"/>
    </location>
</feature>
<protein>
    <submittedName>
        <fullName evidence="10">Iron ABC transporter permease</fullName>
    </submittedName>
</protein>
<dbReference type="Gene3D" id="1.10.3720.10">
    <property type="entry name" value="MetI-like"/>
    <property type="match status" value="2"/>
</dbReference>
<dbReference type="PANTHER" id="PTHR43357">
    <property type="entry name" value="INNER MEMBRANE ABC TRANSPORTER PERMEASE PROTEIN YDCV"/>
    <property type="match status" value="1"/>
</dbReference>
<keyword evidence="11" id="KW-1185">Reference proteome</keyword>
<dbReference type="EMBL" id="JALNMH010000007">
    <property type="protein sequence ID" value="MCK7593838.1"/>
    <property type="molecule type" value="Genomic_DNA"/>
</dbReference>
<dbReference type="PROSITE" id="PS50928">
    <property type="entry name" value="ABC_TM1"/>
    <property type="match status" value="2"/>
</dbReference>
<organism evidence="10 11">
    <name type="scientific">Pseudomarimonas salicorniae</name>
    <dbReference type="NCBI Taxonomy" id="2933270"/>
    <lineage>
        <taxon>Bacteria</taxon>
        <taxon>Pseudomonadati</taxon>
        <taxon>Pseudomonadota</taxon>
        <taxon>Gammaproteobacteria</taxon>
        <taxon>Lysobacterales</taxon>
        <taxon>Lysobacteraceae</taxon>
        <taxon>Pseudomarimonas</taxon>
    </lineage>
</organism>
<dbReference type="RefSeq" id="WP_248208344.1">
    <property type="nucleotide sequence ID" value="NZ_JALNMH010000007.1"/>
</dbReference>
<evidence type="ECO:0000313" key="11">
    <source>
        <dbReference type="Proteomes" id="UP001431449"/>
    </source>
</evidence>
<feature type="transmembrane region" description="Helical" evidence="8">
    <location>
        <begin position="518"/>
        <end position="536"/>
    </location>
</feature>
<proteinExistence type="inferred from homology"/>
<feature type="transmembrane region" description="Helical" evidence="8">
    <location>
        <begin position="405"/>
        <end position="425"/>
    </location>
</feature>
<feature type="transmembrane region" description="Helical" evidence="8">
    <location>
        <begin position="70"/>
        <end position="95"/>
    </location>
</feature>
<gene>
    <name evidence="10" type="ORF">M0G41_09160</name>
</gene>
<evidence type="ECO:0000256" key="8">
    <source>
        <dbReference type="RuleBase" id="RU363032"/>
    </source>
</evidence>
<feature type="transmembrane region" description="Helical" evidence="8">
    <location>
        <begin position="240"/>
        <end position="267"/>
    </location>
</feature>
<comment type="subcellular location">
    <subcellularLocation>
        <location evidence="1">Cell inner membrane</location>
        <topology evidence="1">Multi-pass membrane protein</topology>
    </subcellularLocation>
    <subcellularLocation>
        <location evidence="8">Cell membrane</location>
        <topology evidence="8">Multi-pass membrane protein</topology>
    </subcellularLocation>
</comment>
<evidence type="ECO:0000256" key="6">
    <source>
        <dbReference type="ARBA" id="ARBA00022989"/>
    </source>
</evidence>
<dbReference type="InterPro" id="IPR000515">
    <property type="entry name" value="MetI-like"/>
</dbReference>
<evidence type="ECO:0000256" key="1">
    <source>
        <dbReference type="ARBA" id="ARBA00004429"/>
    </source>
</evidence>
<feature type="transmembrane region" description="Helical" evidence="8">
    <location>
        <begin position="296"/>
        <end position="319"/>
    </location>
</feature>
<evidence type="ECO:0000259" key="9">
    <source>
        <dbReference type="PROSITE" id="PS50928"/>
    </source>
</evidence>
<keyword evidence="5 8" id="KW-0812">Transmembrane</keyword>
<comment type="similarity">
    <text evidence="8">Belongs to the binding-protein-dependent transport system permease family.</text>
</comment>
<reference evidence="10" key="1">
    <citation type="submission" date="2022-04" db="EMBL/GenBank/DDBJ databases">
        <title>Lysobacter sp. CAU 1642 isolated from sea sand.</title>
        <authorList>
            <person name="Kim W."/>
        </authorList>
    </citation>
    <scope>NUCLEOTIDE SEQUENCE</scope>
    <source>
        <strain evidence="10">CAU 1642</strain>
    </source>
</reference>
<comment type="caution">
    <text evidence="10">The sequence shown here is derived from an EMBL/GenBank/DDBJ whole genome shotgun (WGS) entry which is preliminary data.</text>
</comment>
<evidence type="ECO:0000256" key="5">
    <source>
        <dbReference type="ARBA" id="ARBA00022692"/>
    </source>
</evidence>
<sequence length="544" mass="58304">MSATAEPVVSLKLPTRWPQAGRVGWIGLAWLLCLPTLIPLMATLFGALQAEPDVLEHLTSVVLPRVAVNSFWLVLGVAAGSALLGTALAALVALTEFPGRRWFAWLLMLPLAMPAYVAAVALIGLFDYAGPIATVLRGWGLETWPEFRSRWGVTLTLILTLYPYVYLIARGAFASQGARALEAARALGMGPLRAFLRAALPMARPFIAAGTLLVAMETLADFGTVAAFNYDTFTSAIYKAWFAMFSIEAALAVAGFMLLGVLALIALETWSRRAQRFHQVGHRGPVSRAGLGRWRWAASAFCAGVLGLAFVVPMARLAWLAWPRLDTLGSRDLGIAGNSVLLALLAAALTVGVAMALSLLCRKAPGTATRSATRIATLGYGLPGALLAVGLYVPVTLMLNRLADWAGWQGVAQGGLGLLLVAYAVRFTAVAHAPVESAWLRIRPSLLESARGMGVSGWRLLRGVHLPLLRSGLLTAALLVVVDVMKEMPITLMTRPFGWDTLATRVFEFSNEGQWAEAALPSIAIVVVGLLPVLWLERRMQDAP</sequence>
<keyword evidence="7 8" id="KW-0472">Membrane</keyword>
<evidence type="ECO:0000256" key="3">
    <source>
        <dbReference type="ARBA" id="ARBA00022475"/>
    </source>
</evidence>
<evidence type="ECO:0000256" key="2">
    <source>
        <dbReference type="ARBA" id="ARBA00022448"/>
    </source>
</evidence>
<dbReference type="Pfam" id="PF00528">
    <property type="entry name" value="BPD_transp_1"/>
    <property type="match status" value="2"/>
</dbReference>
<keyword evidence="3" id="KW-1003">Cell membrane</keyword>